<proteinExistence type="predicted"/>
<feature type="zinc finger region" description="dksA C4-type" evidence="4">
    <location>
        <begin position="39"/>
        <end position="63"/>
    </location>
</feature>
<keyword evidence="8" id="KW-1185">Reference proteome</keyword>
<keyword evidence="1" id="KW-0479">Metal-binding</keyword>
<dbReference type="KEGG" id="pdis:D8B20_17650"/>
<dbReference type="InterPro" id="IPR020460">
    <property type="entry name" value="Znf_C4-type_bac"/>
</dbReference>
<keyword evidence="3" id="KW-0862">Zinc</keyword>
<dbReference type="PRINTS" id="PR00618">
    <property type="entry name" value="DKSAZNFINGER"/>
</dbReference>
<sequence>MAGGWSEDGAVQKQIDATVDDAIARARSHLHHGESAEFCEECSEPIPEARRAAVPGVRYCIQCQSKLDKKEAAHSGYNRRGSKDSQLR</sequence>
<dbReference type="NCBIfam" id="NF008243">
    <property type="entry name" value="PRK11019.1"/>
    <property type="match status" value="1"/>
</dbReference>
<name>A0A518XHT9_9GAMM</name>
<evidence type="ECO:0000256" key="2">
    <source>
        <dbReference type="ARBA" id="ARBA00022771"/>
    </source>
</evidence>
<dbReference type="OrthoDB" id="962301at2"/>
<protein>
    <submittedName>
        <fullName evidence="7">DksA/TraR family C4-type zinc finger protein</fullName>
    </submittedName>
</protein>
<dbReference type="EMBL" id="CP032703">
    <property type="protein sequence ID" value="QDY43762.1"/>
    <property type="molecule type" value="Genomic_DNA"/>
</dbReference>
<evidence type="ECO:0000256" key="1">
    <source>
        <dbReference type="ARBA" id="ARBA00022723"/>
    </source>
</evidence>
<reference evidence="7 8" key="1">
    <citation type="submission" date="2018-10" db="EMBL/GenBank/DDBJ databases">
        <title>Genome Sequencing of Pantoea dispersa DSM 32899.</title>
        <authorList>
            <person name="Nawrath M."/>
            <person name="Ottenheim C."/>
            <person name="Wilm A."/>
            <person name="Zimmermann W."/>
            <person name="Wu J.C."/>
        </authorList>
    </citation>
    <scope>NUCLEOTIDE SEQUENCE [LARGE SCALE GENOMIC DNA]</scope>
    <source>
        <strain evidence="7 8">DSM 32899</strain>
        <plasmid evidence="7 8">unnamed1</plasmid>
    </source>
</reference>
<geneLocation type="plasmid" evidence="7 8">
    <name>unnamed1</name>
</geneLocation>
<dbReference type="GO" id="GO:1900378">
    <property type="term" value="P:positive regulation of secondary metabolite biosynthetic process"/>
    <property type="evidence" value="ECO:0007669"/>
    <property type="project" value="TreeGrafter"/>
</dbReference>
<dbReference type="Gene3D" id="1.20.120.910">
    <property type="entry name" value="DksA, coiled-coil domain"/>
    <property type="match status" value="1"/>
</dbReference>
<organism evidence="7 8">
    <name type="scientific">Candidatus Pantoea soli</name>
    <dbReference type="NCBI Taxonomy" id="3098669"/>
    <lineage>
        <taxon>Bacteria</taxon>
        <taxon>Pseudomonadati</taxon>
        <taxon>Pseudomonadota</taxon>
        <taxon>Gammaproteobacteria</taxon>
        <taxon>Enterobacterales</taxon>
        <taxon>Erwiniaceae</taxon>
        <taxon>Pantoea</taxon>
    </lineage>
</organism>
<dbReference type="PROSITE" id="PS01102">
    <property type="entry name" value="ZF_DKSA_1"/>
    <property type="match status" value="1"/>
</dbReference>
<accession>A0A518XHT9</accession>
<keyword evidence="7" id="KW-0614">Plasmid</keyword>
<feature type="region of interest" description="Disordered" evidence="5">
    <location>
        <begin position="66"/>
        <end position="88"/>
    </location>
</feature>
<dbReference type="PANTHER" id="PTHR38777">
    <property type="entry name" value="FELS-2 PROPHAGE PROTEIN"/>
    <property type="match status" value="1"/>
</dbReference>
<dbReference type="GO" id="GO:0008270">
    <property type="term" value="F:zinc ion binding"/>
    <property type="evidence" value="ECO:0007669"/>
    <property type="project" value="UniProtKB-KW"/>
</dbReference>
<dbReference type="Pfam" id="PF01258">
    <property type="entry name" value="zf-dskA_traR"/>
    <property type="match status" value="1"/>
</dbReference>
<evidence type="ECO:0000256" key="5">
    <source>
        <dbReference type="SAM" id="MobiDB-lite"/>
    </source>
</evidence>
<gene>
    <name evidence="7" type="ORF">D8B20_17650</name>
</gene>
<evidence type="ECO:0000313" key="8">
    <source>
        <dbReference type="Proteomes" id="UP000319411"/>
    </source>
</evidence>
<evidence type="ECO:0000256" key="3">
    <source>
        <dbReference type="ARBA" id="ARBA00022833"/>
    </source>
</evidence>
<dbReference type="InterPro" id="IPR000962">
    <property type="entry name" value="Znf_DskA_TraR"/>
</dbReference>
<dbReference type="InterPro" id="IPR020458">
    <property type="entry name" value="Znf_DskA_TraR_CS"/>
</dbReference>
<evidence type="ECO:0000256" key="4">
    <source>
        <dbReference type="PROSITE-ProRule" id="PRU00510"/>
    </source>
</evidence>
<dbReference type="AlphaFoldDB" id="A0A518XHT9"/>
<dbReference type="SUPFAM" id="SSF57716">
    <property type="entry name" value="Glucocorticoid receptor-like (DNA-binding domain)"/>
    <property type="match status" value="1"/>
</dbReference>
<dbReference type="Proteomes" id="UP000319411">
    <property type="component" value="Plasmid unnamed1"/>
</dbReference>
<feature type="domain" description="Zinc finger DksA/TraR C4-type" evidence="6">
    <location>
        <begin position="37"/>
        <end position="67"/>
    </location>
</feature>
<keyword evidence="2" id="KW-0863">Zinc-finger</keyword>
<evidence type="ECO:0000313" key="7">
    <source>
        <dbReference type="EMBL" id="QDY43762.1"/>
    </source>
</evidence>
<dbReference type="RefSeq" id="WP_145890717.1">
    <property type="nucleotide sequence ID" value="NZ_CP032703.1"/>
</dbReference>
<dbReference type="PROSITE" id="PS51128">
    <property type="entry name" value="ZF_DKSA_2"/>
    <property type="match status" value="1"/>
</dbReference>
<evidence type="ECO:0000259" key="6">
    <source>
        <dbReference type="Pfam" id="PF01258"/>
    </source>
</evidence>
<dbReference type="PANTHER" id="PTHR38777:SF1">
    <property type="entry name" value="DNAK SUPPRESSOR PROTEIN"/>
    <property type="match status" value="1"/>
</dbReference>